<organism evidence="2 3">
    <name type="scientific">Azospirillum argentinense</name>
    <dbReference type="NCBI Taxonomy" id="2970906"/>
    <lineage>
        <taxon>Bacteria</taxon>
        <taxon>Pseudomonadati</taxon>
        <taxon>Pseudomonadota</taxon>
        <taxon>Alphaproteobacteria</taxon>
        <taxon>Rhodospirillales</taxon>
        <taxon>Azospirillaceae</taxon>
        <taxon>Azospirillum</taxon>
    </lineage>
</organism>
<gene>
    <name evidence="2" type="ORF">ACJ41P_10435</name>
</gene>
<evidence type="ECO:0000313" key="2">
    <source>
        <dbReference type="EMBL" id="MFL7901540.1"/>
    </source>
</evidence>
<evidence type="ECO:0000256" key="1">
    <source>
        <dbReference type="SAM" id="MobiDB-lite"/>
    </source>
</evidence>
<dbReference type="EMBL" id="JBJLSN010000011">
    <property type="protein sequence ID" value="MFL7901540.1"/>
    <property type="molecule type" value="Genomic_DNA"/>
</dbReference>
<reference evidence="2 3" key="1">
    <citation type="submission" date="2024-11" db="EMBL/GenBank/DDBJ databases">
        <title>Draft genome sequences of two bacteria associated to sugarcane roots in Colombia.</title>
        <authorList>
            <person name="Pardo-Diaz S."/>
            <person name="Masmela-Mendoza J."/>
            <person name="Delgadillo-Duran P."/>
            <person name="Bautista E.J."/>
            <person name="Rojas-Tapias D.F."/>
        </authorList>
    </citation>
    <scope>NUCLEOTIDE SEQUENCE [LARGE SCALE GENOMIC DNA]</scope>
    <source>
        <strain evidence="2 3">Ap18</strain>
    </source>
</reference>
<accession>A0ABW8V8F4</accession>
<evidence type="ECO:0000313" key="3">
    <source>
        <dbReference type="Proteomes" id="UP001628281"/>
    </source>
</evidence>
<dbReference type="Proteomes" id="UP001628281">
    <property type="component" value="Unassembled WGS sequence"/>
</dbReference>
<feature type="region of interest" description="Disordered" evidence="1">
    <location>
        <begin position="1"/>
        <end position="23"/>
    </location>
</feature>
<comment type="caution">
    <text evidence="2">The sequence shown here is derived from an EMBL/GenBank/DDBJ whole genome shotgun (WGS) entry which is preliminary data.</text>
</comment>
<proteinExistence type="predicted"/>
<dbReference type="RefSeq" id="WP_407824003.1">
    <property type="nucleotide sequence ID" value="NZ_JBJLSN010000011.1"/>
</dbReference>
<sequence>MKPRPLTITDWQAAQDRAKAAPRGKRIKAAAELTATTHAALLSHLKALRAARRKGPRHA</sequence>
<protein>
    <submittedName>
        <fullName evidence="2">Uncharacterized protein</fullName>
    </submittedName>
</protein>
<keyword evidence="3" id="KW-1185">Reference proteome</keyword>
<name>A0ABW8V8F4_9PROT</name>